<dbReference type="AlphaFoldDB" id="A0A382P383"/>
<sequence>MLMAFGRPAEMTPQQKLGYGYLTGMMPLHMAATEEIAKLQISKGAGLNVRVTSGPHKGKIPLDGFVGSNDGKHTEITAYLRKHGGKIWQELKAERAK</sequence>
<organism evidence="1">
    <name type="scientific">marine metagenome</name>
    <dbReference type="NCBI Taxonomy" id="408172"/>
    <lineage>
        <taxon>unclassified sequences</taxon>
        <taxon>metagenomes</taxon>
        <taxon>ecological metagenomes</taxon>
    </lineage>
</organism>
<dbReference type="EMBL" id="UINC01104598">
    <property type="protein sequence ID" value="SVC67874.1"/>
    <property type="molecule type" value="Genomic_DNA"/>
</dbReference>
<reference evidence="1" key="1">
    <citation type="submission" date="2018-05" db="EMBL/GenBank/DDBJ databases">
        <authorList>
            <person name="Lanie J.A."/>
            <person name="Ng W.-L."/>
            <person name="Kazmierczak K.M."/>
            <person name="Andrzejewski T.M."/>
            <person name="Davidsen T.M."/>
            <person name="Wayne K.J."/>
            <person name="Tettelin H."/>
            <person name="Glass J.I."/>
            <person name="Rusch D."/>
            <person name="Podicherti R."/>
            <person name="Tsui H.-C.T."/>
            <person name="Winkler M.E."/>
        </authorList>
    </citation>
    <scope>NUCLEOTIDE SEQUENCE</scope>
</reference>
<gene>
    <name evidence="1" type="ORF">METZ01_LOCUS320728</name>
</gene>
<name>A0A382P383_9ZZZZ</name>
<accession>A0A382P383</accession>
<proteinExistence type="predicted"/>
<protein>
    <submittedName>
        <fullName evidence="1">Uncharacterized protein</fullName>
    </submittedName>
</protein>
<evidence type="ECO:0000313" key="1">
    <source>
        <dbReference type="EMBL" id="SVC67874.1"/>
    </source>
</evidence>